<dbReference type="SUPFAM" id="SSF64234">
    <property type="entry name" value="Photosystem I subunit PsaD"/>
    <property type="match status" value="1"/>
</dbReference>
<organism evidence="6">
    <name type="scientific">Trachydiscus minutus</name>
    <dbReference type="NCBI Taxonomy" id="1032745"/>
    <lineage>
        <taxon>Eukaryota</taxon>
        <taxon>Sar</taxon>
        <taxon>Stramenopiles</taxon>
        <taxon>Ochrophyta</taxon>
        <taxon>Eustigmatophyceae</taxon>
        <taxon>Goniochloridales</taxon>
        <taxon>Goniochloridaceae</taxon>
        <taxon>Trachydiscus</taxon>
    </lineage>
</organism>
<dbReference type="Gene3D" id="3.30.1470.10">
    <property type="entry name" value="Photosystem I PsaD, reaction center subunit II"/>
    <property type="match status" value="1"/>
</dbReference>
<dbReference type="GeneID" id="24121327"/>
<geneLocation type="plastid" evidence="6"/>
<dbReference type="InterPro" id="IPR003685">
    <property type="entry name" value="PsaD"/>
</dbReference>
<dbReference type="RefSeq" id="YP_009131320.1">
    <property type="nucleotide sequence ID" value="NC_026851.1"/>
</dbReference>
<evidence type="ECO:0000256" key="2">
    <source>
        <dbReference type="ARBA" id="ARBA00022531"/>
    </source>
</evidence>
<comment type="function">
    <text evidence="4">PsaD can form complexes with ferredoxin and ferredoxin-oxidoreductase in photosystem I (PS I) reaction center.</text>
</comment>
<dbReference type="GO" id="GO:0009535">
    <property type="term" value="C:chloroplast thylakoid membrane"/>
    <property type="evidence" value="ECO:0007669"/>
    <property type="project" value="UniProtKB-SubCell"/>
</dbReference>
<dbReference type="EMBL" id="KJ624065">
    <property type="protein sequence ID" value="AIB04075.1"/>
    <property type="molecule type" value="Genomic_DNA"/>
</dbReference>
<comment type="similarity">
    <text evidence="1 4">Belongs to the PsaD family.</text>
</comment>
<keyword evidence="6" id="KW-0934">Plastid</keyword>
<proteinExistence type="inferred from homology"/>
<feature type="region of interest" description="Disordered" evidence="5">
    <location>
        <begin position="117"/>
        <end position="141"/>
    </location>
</feature>
<evidence type="ECO:0000256" key="5">
    <source>
        <dbReference type="SAM" id="MobiDB-lite"/>
    </source>
</evidence>
<protein>
    <recommendedName>
        <fullName evidence="4">Photosystem I reaction center subunit II</fullName>
    </recommendedName>
</protein>
<dbReference type="Pfam" id="PF02531">
    <property type="entry name" value="PsaD"/>
    <property type="match status" value="1"/>
</dbReference>
<sequence length="141" mass="15780">MLQKDVLDPKFGDFPSFEGSTGGWLRNAKVEEKYAIIWQSKEPHFFELPTGGTGKMNSGKNLIYFARKEQCLALGAQLRGFKISNYKIFRIYPPLDIALLHPFDGVFPEKVNQGRLPVGKRDSSIGGNPNPSTLKFKTSSN</sequence>
<evidence type="ECO:0000313" key="6">
    <source>
        <dbReference type="EMBL" id="AIB04075.1"/>
    </source>
</evidence>
<feature type="compositionally biased region" description="Polar residues" evidence="5">
    <location>
        <begin position="125"/>
        <end position="141"/>
    </location>
</feature>
<dbReference type="AlphaFoldDB" id="A0A0D3M5D5"/>
<name>A0A0D3M5D5_9STRA</name>
<dbReference type="InterPro" id="IPR036579">
    <property type="entry name" value="PsaD_sf"/>
</dbReference>
<gene>
    <name evidence="6" type="primary">psaD</name>
</gene>
<evidence type="ECO:0000256" key="1">
    <source>
        <dbReference type="ARBA" id="ARBA00009926"/>
    </source>
</evidence>
<keyword evidence="4" id="KW-0793">Thylakoid</keyword>
<dbReference type="PANTHER" id="PTHR31982">
    <property type="entry name" value="PHOTOSYSTEM I REACTION CENTER SUBUNIT II-1, CHLOROPLASTIC-RELATED"/>
    <property type="match status" value="1"/>
</dbReference>
<dbReference type="GO" id="GO:0015979">
    <property type="term" value="P:photosynthesis"/>
    <property type="evidence" value="ECO:0007669"/>
    <property type="project" value="UniProtKB-UniRule"/>
</dbReference>
<dbReference type="GO" id="GO:0009538">
    <property type="term" value="C:photosystem I reaction center"/>
    <property type="evidence" value="ECO:0007669"/>
    <property type="project" value="UniProtKB-UniRule"/>
</dbReference>
<evidence type="ECO:0000256" key="3">
    <source>
        <dbReference type="ARBA" id="ARBA00022836"/>
    </source>
</evidence>
<accession>A0A0D3M5D5</accession>
<evidence type="ECO:0000256" key="4">
    <source>
        <dbReference type="RuleBase" id="RU368104"/>
    </source>
</evidence>
<keyword evidence="3 4" id="KW-0603">Photosystem I</keyword>
<comment type="subcellular location">
    <subcellularLocation>
        <location evidence="4">Plastid</location>
        <location evidence="4">Chloroplast thylakoid membrane</location>
        <topology evidence="4">Peripheral membrane protein</topology>
        <orientation evidence="4">Stromal side</orientation>
    </subcellularLocation>
</comment>
<keyword evidence="2 4" id="KW-0602">Photosynthesis</keyword>
<dbReference type="PANTHER" id="PTHR31982:SF5">
    <property type="entry name" value="PHOTOSYSTEM I REACTION CENTER SUBUNIT II, CHLOROPLASTIC"/>
    <property type="match status" value="1"/>
</dbReference>
<reference evidence="6" key="1">
    <citation type="journal article" date="2015" name="Sci. Rep.">
        <title>Updating algal evolutionary relationships through plastid genome sequencing: did alveolate plastids emerge through endosymbiosis of an ochrophyte?</title>
        <authorList>
            <person name="Sevcikova T."/>
            <person name="Horak A."/>
            <person name="Klimes V."/>
            <person name="Zbrankova V."/>
            <person name="Demir-Hilton E."/>
            <person name="Sudek S."/>
            <person name="Jenkins J."/>
            <person name="Schmutz J."/>
            <person name="Pribyl P."/>
            <person name="Fousek J."/>
            <person name="Vlcek C."/>
            <person name="Lang B.F."/>
            <person name="Obornik M."/>
            <person name="Worden A.Z."/>
            <person name="Elias M."/>
        </authorList>
    </citation>
    <scope>NUCLEOTIDE SEQUENCE</scope>
</reference>